<evidence type="ECO:0000256" key="1">
    <source>
        <dbReference type="ARBA" id="ARBA00022485"/>
    </source>
</evidence>
<evidence type="ECO:0008006" key="11">
    <source>
        <dbReference type="Google" id="ProtNLM"/>
    </source>
</evidence>
<dbReference type="InterPro" id="IPR006066">
    <property type="entry name" value="NO2/SO3_Rdtase_FeS/sirohaem_BS"/>
</dbReference>
<name>G5IL05_9FIRM</name>
<keyword evidence="4" id="KW-0560">Oxidoreductase</keyword>
<dbReference type="InterPro" id="IPR036136">
    <property type="entry name" value="Nit/Sulf_reduc_fer-like_dom_sf"/>
</dbReference>
<dbReference type="SUPFAM" id="SSF56014">
    <property type="entry name" value="Nitrite and sulphite reductase 4Fe-4S domain-like"/>
    <property type="match status" value="2"/>
</dbReference>
<dbReference type="PATRIC" id="fig|742737.3.peg.4169"/>
<dbReference type="InterPro" id="IPR045854">
    <property type="entry name" value="NO2/SO3_Rdtase_4Fe4S_sf"/>
</dbReference>
<organism evidence="9 10">
    <name type="scientific">Hungatella hathewayi WAL-18680</name>
    <dbReference type="NCBI Taxonomy" id="742737"/>
    <lineage>
        <taxon>Bacteria</taxon>
        <taxon>Bacillati</taxon>
        <taxon>Bacillota</taxon>
        <taxon>Clostridia</taxon>
        <taxon>Lachnospirales</taxon>
        <taxon>Lachnospiraceae</taxon>
        <taxon>Hungatella</taxon>
    </lineage>
</organism>
<dbReference type="Proteomes" id="UP000005384">
    <property type="component" value="Unassembled WGS sequence"/>
</dbReference>
<keyword evidence="5" id="KW-0408">Iron</keyword>
<dbReference type="PANTHER" id="PTHR32439">
    <property type="entry name" value="FERREDOXIN--NITRITE REDUCTASE, CHLOROPLASTIC"/>
    <property type="match status" value="1"/>
</dbReference>
<feature type="domain" description="Nitrite/Sulfite reductase ferredoxin-like" evidence="8">
    <location>
        <begin position="44"/>
        <end position="108"/>
    </location>
</feature>
<accession>G5IL05</accession>
<gene>
    <name evidence="9" type="ORF">HMPREF9473_04183</name>
</gene>
<dbReference type="GO" id="GO:0046872">
    <property type="term" value="F:metal ion binding"/>
    <property type="evidence" value="ECO:0007669"/>
    <property type="project" value="UniProtKB-KW"/>
</dbReference>
<keyword evidence="3" id="KW-0479">Metal-binding</keyword>
<dbReference type="GO" id="GO:0051539">
    <property type="term" value="F:4 iron, 4 sulfur cluster binding"/>
    <property type="evidence" value="ECO:0007669"/>
    <property type="project" value="UniProtKB-KW"/>
</dbReference>
<evidence type="ECO:0000256" key="6">
    <source>
        <dbReference type="ARBA" id="ARBA00023014"/>
    </source>
</evidence>
<dbReference type="InterPro" id="IPR006067">
    <property type="entry name" value="NO2/SO3_Rdtase_4Fe4S_dom"/>
</dbReference>
<dbReference type="InterPro" id="IPR051329">
    <property type="entry name" value="NIR_SIR_4Fe-4S"/>
</dbReference>
<dbReference type="GO" id="GO:0016491">
    <property type="term" value="F:oxidoreductase activity"/>
    <property type="evidence" value="ECO:0007669"/>
    <property type="project" value="UniProtKB-KW"/>
</dbReference>
<protein>
    <recommendedName>
        <fullName evidence="11">Nitrite/sulphite reductase 4Fe-4S domain-containing protein</fullName>
    </recommendedName>
</protein>
<evidence type="ECO:0000259" key="8">
    <source>
        <dbReference type="Pfam" id="PF03460"/>
    </source>
</evidence>
<evidence type="ECO:0000259" key="7">
    <source>
        <dbReference type="Pfam" id="PF01077"/>
    </source>
</evidence>
<keyword evidence="6" id="KW-0411">Iron-sulfur</keyword>
<dbReference type="InterPro" id="IPR005117">
    <property type="entry name" value="NiRdtase/SiRdtase_haem-b_fer"/>
</dbReference>
<proteinExistence type="predicted"/>
<comment type="caution">
    <text evidence="9">The sequence shown here is derived from an EMBL/GenBank/DDBJ whole genome shotgun (WGS) entry which is preliminary data.</text>
</comment>
<feature type="domain" description="Nitrite/sulphite reductase 4Fe-4S" evidence="7">
    <location>
        <begin position="120"/>
        <end position="269"/>
    </location>
</feature>
<dbReference type="EMBL" id="ADLN01000117">
    <property type="protein sequence ID" value="EHI57844.1"/>
    <property type="molecule type" value="Genomic_DNA"/>
</dbReference>
<sequence length="515" mass="57101">MNLERCVKEFKSELPAFKEMTDKFYRKEINVKDYKGFSGRYGSYAQRGGEASMLRLRMTGGCINKDKLRFIAEMIEKHHIDKVHFTTCQTVQLHNLGPESVYEIIEEAVSYGIITWGGGGDFPRNVMTSPLAGVEQGEYFDVMPYVKATADYLMTLINRVKMPRKLKVGFSNLPANRPHATFRDLGFVAKEDGTFDVYSAGGLGLNPKLGVCVATNAAPEKVLYYVKAMVEVFIEYGNYENRAKARTRYMQDTLGQEGYVEAYRQKLKEVMASGENLDVVVKTPVDGKVGDGSIAEGPRVIPQKQEGLYAVAYHPIGGTPASEMFRKLYDLIRHMKGVELRLAPDESVYIINCTGSEAQKVVEATKDGAGNLFETSVACIGASICQVGSRDSQGLIHALVEELRKYDFKDGVLPQIHISGCPSSCGTHQIGSLGFHGGVKVIDKVPNPSFTLHVNGCDREGEERFGEKWGVILEKDIAAFLIEVAQTVQEAGCTYDSWFPTHQEELGAIAKRYLQ</sequence>
<keyword evidence="10" id="KW-1185">Reference proteome</keyword>
<evidence type="ECO:0000313" key="10">
    <source>
        <dbReference type="Proteomes" id="UP000005384"/>
    </source>
</evidence>
<evidence type="ECO:0000256" key="5">
    <source>
        <dbReference type="ARBA" id="ARBA00023004"/>
    </source>
</evidence>
<evidence type="ECO:0000313" key="9">
    <source>
        <dbReference type="EMBL" id="EHI57844.1"/>
    </source>
</evidence>
<evidence type="ECO:0000256" key="3">
    <source>
        <dbReference type="ARBA" id="ARBA00022723"/>
    </source>
</evidence>
<dbReference type="SUPFAM" id="SSF55124">
    <property type="entry name" value="Nitrite/Sulfite reductase N-terminal domain-like"/>
    <property type="match status" value="2"/>
</dbReference>
<dbReference type="Gene3D" id="3.90.480.10">
    <property type="entry name" value="Sulfite Reductase Hemoprotein,Domain 2"/>
    <property type="match status" value="1"/>
</dbReference>
<dbReference type="AlphaFoldDB" id="G5IL05"/>
<dbReference type="Pfam" id="PF01077">
    <property type="entry name" value="NIR_SIR"/>
    <property type="match status" value="1"/>
</dbReference>
<dbReference type="HOGENOM" id="CLU_015667_1_1_9"/>
<dbReference type="Gene3D" id="3.30.413.10">
    <property type="entry name" value="Sulfite Reductase Hemoprotein, domain 1"/>
    <property type="match status" value="2"/>
</dbReference>
<dbReference type="OrthoDB" id="9803707at2"/>
<dbReference type="Pfam" id="PF03460">
    <property type="entry name" value="NIR_SIR_ferr"/>
    <property type="match status" value="1"/>
</dbReference>
<dbReference type="GO" id="GO:0020037">
    <property type="term" value="F:heme binding"/>
    <property type="evidence" value="ECO:0007669"/>
    <property type="project" value="InterPro"/>
</dbReference>
<reference evidence="9 10" key="1">
    <citation type="submission" date="2011-08" db="EMBL/GenBank/DDBJ databases">
        <title>The Genome Sequence of Clostridium hathewayi WAL-18680.</title>
        <authorList>
            <consortium name="The Broad Institute Genome Sequencing Platform"/>
            <person name="Earl A."/>
            <person name="Ward D."/>
            <person name="Feldgarden M."/>
            <person name="Gevers D."/>
            <person name="Finegold S.M."/>
            <person name="Summanen P.H."/>
            <person name="Molitoris D.R."/>
            <person name="Song M."/>
            <person name="Daigneault M."/>
            <person name="Allen-Vercoe E."/>
            <person name="Young S.K."/>
            <person name="Zeng Q."/>
            <person name="Gargeya S."/>
            <person name="Fitzgerald M."/>
            <person name="Haas B."/>
            <person name="Abouelleil A."/>
            <person name="Alvarado L."/>
            <person name="Arachchi H.M."/>
            <person name="Berlin A."/>
            <person name="Brown A."/>
            <person name="Chapman S.B."/>
            <person name="Chen Z."/>
            <person name="Dunbar C."/>
            <person name="Freedman E."/>
            <person name="Gearin G."/>
            <person name="Gellesch M."/>
            <person name="Goldberg J."/>
            <person name="Griggs A."/>
            <person name="Gujja S."/>
            <person name="Heiman D."/>
            <person name="Howarth C."/>
            <person name="Larson L."/>
            <person name="Lui A."/>
            <person name="MacDonald P.J.P."/>
            <person name="Montmayeur A."/>
            <person name="Murphy C."/>
            <person name="Neiman D."/>
            <person name="Pearson M."/>
            <person name="Priest M."/>
            <person name="Roberts A."/>
            <person name="Saif S."/>
            <person name="Shea T."/>
            <person name="Shenoy N."/>
            <person name="Sisk P."/>
            <person name="Stolte C."/>
            <person name="Sykes S."/>
            <person name="Wortman J."/>
            <person name="Nusbaum C."/>
            <person name="Birren B."/>
        </authorList>
    </citation>
    <scope>NUCLEOTIDE SEQUENCE [LARGE SCALE GENOMIC DNA]</scope>
    <source>
        <strain evidence="9 10">WAL-18680</strain>
    </source>
</reference>
<dbReference type="PRINTS" id="PR00397">
    <property type="entry name" value="SIROHAEM"/>
</dbReference>
<keyword evidence="2" id="KW-0349">Heme</keyword>
<keyword evidence="1" id="KW-0004">4Fe-4S</keyword>
<dbReference type="PANTHER" id="PTHR32439:SF9">
    <property type="entry name" value="BLR3264 PROTEIN"/>
    <property type="match status" value="1"/>
</dbReference>
<evidence type="ECO:0000256" key="2">
    <source>
        <dbReference type="ARBA" id="ARBA00022617"/>
    </source>
</evidence>
<evidence type="ECO:0000256" key="4">
    <source>
        <dbReference type="ARBA" id="ARBA00023002"/>
    </source>
</evidence>